<comment type="caution">
    <text evidence="1">The sequence shown here is derived from an EMBL/GenBank/DDBJ whole genome shotgun (WGS) entry which is preliminary data.</text>
</comment>
<sequence>MSELIKEAVNLTEYCKSFESIDKLIDSQEGYESYVKLCSLLCFGSIVKEYMIICEKNSSKYYSGKNGLKILLNLLNEKTFIQDLIDLDSKYVRLIVFNINWFSKLADENKHIWEELNASEILTNYIKSYEFAQINALMALSNVANDKDLENISEFDMAIKILADFSIQCAFKSNLTSQEEFKYGDDVYKFEMKNKVVEKIRFLGVVSFEAR</sequence>
<keyword evidence="2" id="KW-1185">Reference proteome</keyword>
<dbReference type="AlphaFoldDB" id="A0A813PQF5"/>
<dbReference type="EMBL" id="CAJNOC010000391">
    <property type="protein sequence ID" value="CAF0754574.1"/>
    <property type="molecule type" value="Genomic_DNA"/>
</dbReference>
<name>A0A813PQF5_9BILA</name>
<accession>A0A813PQF5</accession>
<proteinExistence type="predicted"/>
<dbReference type="Proteomes" id="UP000663879">
    <property type="component" value="Unassembled WGS sequence"/>
</dbReference>
<evidence type="ECO:0000313" key="1">
    <source>
        <dbReference type="EMBL" id="CAF0754574.1"/>
    </source>
</evidence>
<reference evidence="1" key="1">
    <citation type="submission" date="2021-02" db="EMBL/GenBank/DDBJ databases">
        <authorList>
            <person name="Nowell W R."/>
        </authorList>
    </citation>
    <scope>NUCLEOTIDE SEQUENCE</scope>
    <source>
        <strain evidence="1">Ploen Becks lab</strain>
    </source>
</reference>
<evidence type="ECO:0000313" key="2">
    <source>
        <dbReference type="Proteomes" id="UP000663879"/>
    </source>
</evidence>
<dbReference type="OrthoDB" id="10581042at2759"/>
<gene>
    <name evidence="1" type="ORF">OXX778_LOCUS4101</name>
</gene>
<organism evidence="1 2">
    <name type="scientific">Brachionus calyciflorus</name>
    <dbReference type="NCBI Taxonomy" id="104777"/>
    <lineage>
        <taxon>Eukaryota</taxon>
        <taxon>Metazoa</taxon>
        <taxon>Spiralia</taxon>
        <taxon>Gnathifera</taxon>
        <taxon>Rotifera</taxon>
        <taxon>Eurotatoria</taxon>
        <taxon>Monogononta</taxon>
        <taxon>Pseudotrocha</taxon>
        <taxon>Ploima</taxon>
        <taxon>Brachionidae</taxon>
        <taxon>Brachionus</taxon>
    </lineage>
</organism>
<protein>
    <submittedName>
        <fullName evidence="1">Uncharacterized protein</fullName>
    </submittedName>
</protein>